<protein>
    <recommendedName>
        <fullName evidence="3">ferredoxin--NADP(+) reductase</fullName>
        <ecNumber evidence="3">1.18.1.2</ecNumber>
    </recommendedName>
</protein>
<dbReference type="PRINTS" id="PR00419">
    <property type="entry name" value="ADXRDTASE"/>
</dbReference>
<feature type="binding site" evidence="12">
    <location>
        <position position="438"/>
    </location>
    <ligand>
        <name>FAD</name>
        <dbReference type="ChEBI" id="CHEBI:57692"/>
    </ligand>
</feature>
<evidence type="ECO:0000259" key="14">
    <source>
        <dbReference type="PROSITE" id="PS51379"/>
    </source>
</evidence>
<dbReference type="RefSeq" id="WP_110318896.1">
    <property type="nucleotide sequence ID" value="NZ_QJJU01000022.1"/>
</dbReference>
<dbReference type="PROSITE" id="PS51379">
    <property type="entry name" value="4FE4S_FER_2"/>
    <property type="match status" value="2"/>
</dbReference>
<keyword evidence="8" id="KW-0560">Oxidoreductase</keyword>
<evidence type="ECO:0000256" key="4">
    <source>
        <dbReference type="ARBA" id="ARBA00022630"/>
    </source>
</evidence>
<feature type="binding site" evidence="13">
    <location>
        <begin position="292"/>
        <end position="293"/>
    </location>
    <ligand>
        <name>NADP(+)</name>
        <dbReference type="ChEBI" id="CHEBI:58349"/>
    </ligand>
</feature>
<evidence type="ECO:0000256" key="8">
    <source>
        <dbReference type="ARBA" id="ARBA00023002"/>
    </source>
</evidence>
<dbReference type="InterPro" id="IPR036188">
    <property type="entry name" value="FAD/NAD-bd_sf"/>
</dbReference>
<accession>A0A318H9D1</accession>
<dbReference type="OrthoDB" id="289202at2"/>
<name>A0A318H9D1_9MYCO</name>
<evidence type="ECO:0000256" key="7">
    <source>
        <dbReference type="ARBA" id="ARBA00022857"/>
    </source>
</evidence>
<gene>
    <name evidence="15" type="ORF">C8E89_12233</name>
</gene>
<keyword evidence="16" id="KW-1185">Reference proteome</keyword>
<dbReference type="EC" id="1.18.1.2" evidence="3"/>
<keyword evidence="9" id="KW-0408">Iron</keyword>
<feature type="domain" description="4Fe-4S ferredoxin-type" evidence="14">
    <location>
        <begin position="1"/>
        <end position="29"/>
    </location>
</feature>
<comment type="catalytic activity">
    <reaction evidence="11">
        <text>2 reduced [2Fe-2S]-[ferredoxin] + NADP(+) + H(+) = 2 oxidized [2Fe-2S]-[ferredoxin] + NADPH</text>
        <dbReference type="Rhea" id="RHEA:20125"/>
        <dbReference type="Rhea" id="RHEA-COMP:10000"/>
        <dbReference type="Rhea" id="RHEA-COMP:10001"/>
        <dbReference type="ChEBI" id="CHEBI:15378"/>
        <dbReference type="ChEBI" id="CHEBI:33737"/>
        <dbReference type="ChEBI" id="CHEBI:33738"/>
        <dbReference type="ChEBI" id="CHEBI:57783"/>
        <dbReference type="ChEBI" id="CHEBI:58349"/>
        <dbReference type="EC" id="1.18.1.2"/>
    </reaction>
</comment>
<feature type="binding site" evidence="13">
    <location>
        <position position="445"/>
    </location>
    <ligand>
        <name>NADP(+)</name>
        <dbReference type="ChEBI" id="CHEBI:58349"/>
    </ligand>
</feature>
<dbReference type="EMBL" id="QJJU01000022">
    <property type="protein sequence ID" value="PXX03373.1"/>
    <property type="molecule type" value="Genomic_DNA"/>
</dbReference>
<dbReference type="AlphaFoldDB" id="A0A318H9D1"/>
<dbReference type="Gene3D" id="3.40.50.720">
    <property type="entry name" value="NAD(P)-binding Rossmann-like Domain"/>
    <property type="match status" value="1"/>
</dbReference>
<dbReference type="InterPro" id="IPR017896">
    <property type="entry name" value="4Fe4S_Fe-S-bd"/>
</dbReference>
<reference evidence="15 16" key="2">
    <citation type="submission" date="2018-06" db="EMBL/GenBank/DDBJ databases">
        <title>Sequencing of bacterial isolates from soil warming experiment in Harvard Forest, Massachusetts, USA.</title>
        <authorList>
            <person name="Deangelis K.PhD."/>
        </authorList>
    </citation>
    <scope>NUCLEOTIDE SEQUENCE [LARGE SCALE GENOMIC DNA]</scope>
    <source>
        <strain evidence="15 16">GAS496</strain>
    </source>
</reference>
<dbReference type="PIRSF" id="PIRSF000362">
    <property type="entry name" value="FNR"/>
    <property type="match status" value="1"/>
</dbReference>
<sequence>MAYVITQNCCKDASCVPVCPVDCIRPVGDSDSTQMLYIDPETCIDCGACLDECPVDAIVYDEDLPPEQERFKAINADYFVEHPLEPDAEQSWSRHSPVPAGSLRVAIVGAGPAGCYAAAELIDVDGVEVSVFERLPTPFGLIRAGVAPDHQRTKGIVRIFENIFANDRMRSYLNVEVGKDITHDELLAHHHAVIYAVGANHGRALGIPGEQLPGVHPAAELVGWYNGHPDRADNAVDLSSRRAVIIGNGNVALDVSRMLLTGPDALAATDIADHALVALADGGIEEVVIVARRGIRNAAFSVGEFLALGNLPGVDVVVESDDVTGEADVDFDSALKLEIAREYANRPTRSGHKRIIFRFGVTPVEVVGDSHAEGLRVRLADGGTEDIDSRLIVSAIGYSAPAVPGLPHDPSRGLVPNDQGRVTLSDNATVQGAYVTGWVKRGPRGVIGTNRACAAQTVAQLFADYDEGALVRDVSDAAGIDHLLAARDVSPLTWRQWRVIDTEERERGAEFSRPRIKLVSRADMLTVAGG</sequence>
<keyword evidence="10" id="KW-0411">Iron-sulfur</keyword>
<feature type="binding site" evidence="12">
    <location>
        <position position="113"/>
    </location>
    <ligand>
        <name>FAD</name>
        <dbReference type="ChEBI" id="CHEBI:57692"/>
    </ligand>
</feature>
<dbReference type="Pfam" id="PF00037">
    <property type="entry name" value="Fer4"/>
    <property type="match status" value="1"/>
</dbReference>
<dbReference type="GO" id="GO:0004324">
    <property type="term" value="F:ferredoxin-NADP+ reductase activity"/>
    <property type="evidence" value="ECO:0007669"/>
    <property type="project" value="UniProtKB-EC"/>
</dbReference>
<evidence type="ECO:0000313" key="15">
    <source>
        <dbReference type="EMBL" id="PXX03373.1"/>
    </source>
</evidence>
<evidence type="ECO:0000256" key="2">
    <source>
        <dbReference type="ARBA" id="ARBA00008312"/>
    </source>
</evidence>
<evidence type="ECO:0000256" key="10">
    <source>
        <dbReference type="ARBA" id="ARBA00023014"/>
    </source>
</evidence>
<evidence type="ECO:0000256" key="12">
    <source>
        <dbReference type="PIRSR" id="PIRSR000362-1"/>
    </source>
</evidence>
<organism evidence="15 16">
    <name type="scientific">Mycolicibacterium moriokaense</name>
    <dbReference type="NCBI Taxonomy" id="39691"/>
    <lineage>
        <taxon>Bacteria</taxon>
        <taxon>Bacillati</taxon>
        <taxon>Actinomycetota</taxon>
        <taxon>Actinomycetes</taxon>
        <taxon>Mycobacteriales</taxon>
        <taxon>Mycobacteriaceae</taxon>
        <taxon>Mycolicibacterium</taxon>
    </lineage>
</organism>
<proteinExistence type="inferred from homology"/>
<keyword evidence="7 13" id="KW-0521">NADP</keyword>
<dbReference type="CDD" id="cd04410">
    <property type="entry name" value="DMSOR_beta-like"/>
    <property type="match status" value="1"/>
</dbReference>
<dbReference type="InterPro" id="IPR023753">
    <property type="entry name" value="FAD/NAD-binding_dom"/>
</dbReference>
<feature type="binding site" evidence="12">
    <location>
        <position position="177"/>
    </location>
    <ligand>
        <name>FAD</name>
        <dbReference type="ChEBI" id="CHEBI:57692"/>
    </ligand>
</feature>
<feature type="binding site" evidence="12">
    <location>
        <position position="133"/>
    </location>
    <ligand>
        <name>FAD</name>
        <dbReference type="ChEBI" id="CHEBI:57692"/>
    </ligand>
</feature>
<dbReference type="PANTHER" id="PTHR48467:SF1">
    <property type="entry name" value="GLUTAMATE SYNTHASE 1 [NADH], CHLOROPLASTIC-LIKE"/>
    <property type="match status" value="1"/>
</dbReference>
<dbReference type="InterPro" id="IPR055275">
    <property type="entry name" value="Ferredox_Rdtase"/>
</dbReference>
<feature type="binding site" evidence="13">
    <location>
        <position position="304"/>
    </location>
    <ligand>
        <name>NADP(+)</name>
        <dbReference type="ChEBI" id="CHEBI:58349"/>
    </ligand>
</feature>
<dbReference type="GO" id="GO:0051536">
    <property type="term" value="F:iron-sulfur cluster binding"/>
    <property type="evidence" value="ECO:0007669"/>
    <property type="project" value="UniProtKB-KW"/>
</dbReference>
<evidence type="ECO:0000256" key="13">
    <source>
        <dbReference type="PIRSR" id="PIRSR000362-2"/>
    </source>
</evidence>
<feature type="binding site" evidence="12">
    <location>
        <begin position="445"/>
        <end position="447"/>
    </location>
    <ligand>
        <name>FAD</name>
        <dbReference type="ChEBI" id="CHEBI:57692"/>
    </ligand>
</feature>
<dbReference type="PANTHER" id="PTHR48467">
    <property type="entry name" value="GLUTAMATE SYNTHASE 1 [NADH], CHLOROPLASTIC-LIKE"/>
    <property type="match status" value="1"/>
</dbReference>
<dbReference type="Proteomes" id="UP000247781">
    <property type="component" value="Unassembled WGS sequence"/>
</dbReference>
<feature type="binding site" evidence="13">
    <location>
        <begin position="248"/>
        <end position="251"/>
    </location>
    <ligand>
        <name>NADP(+)</name>
        <dbReference type="ChEBI" id="CHEBI:58349"/>
    </ligand>
</feature>
<dbReference type="Gene3D" id="3.30.70.20">
    <property type="match status" value="1"/>
</dbReference>
<keyword evidence="6 12" id="KW-0274">FAD</keyword>
<dbReference type="InterPro" id="IPR017900">
    <property type="entry name" value="4Fe4S_Fe_S_CS"/>
</dbReference>
<dbReference type="GO" id="GO:0046872">
    <property type="term" value="F:metal ion binding"/>
    <property type="evidence" value="ECO:0007669"/>
    <property type="project" value="UniProtKB-KW"/>
</dbReference>
<keyword evidence="4" id="KW-0285">Flavoprotein</keyword>
<dbReference type="Gene3D" id="3.50.50.60">
    <property type="entry name" value="FAD/NAD(P)-binding domain"/>
    <property type="match status" value="1"/>
</dbReference>
<feature type="domain" description="4Fe-4S ferredoxin-type" evidence="14">
    <location>
        <begin position="34"/>
        <end position="63"/>
    </location>
</feature>
<reference evidence="16" key="1">
    <citation type="submission" date="2018-05" db="EMBL/GenBank/DDBJ databases">
        <authorList>
            <person name="Deangelis K."/>
            <person name="Huntemann M."/>
            <person name="Clum A."/>
            <person name="Pillay M."/>
            <person name="Palaniappan K."/>
            <person name="Varghese N."/>
            <person name="Mikhailova N."/>
            <person name="Stamatis D."/>
            <person name="Reddy T."/>
            <person name="Daum C."/>
            <person name="Shapiro N."/>
            <person name="Ivanova N."/>
            <person name="Kyrpides N."/>
            <person name="Woyke T."/>
        </authorList>
    </citation>
    <scope>NUCLEOTIDE SEQUENCE [LARGE SCALE GENOMIC DNA]</scope>
    <source>
        <strain evidence="16">GAS496</strain>
    </source>
</reference>
<dbReference type="Pfam" id="PF07992">
    <property type="entry name" value="Pyr_redox_2"/>
    <property type="match status" value="1"/>
</dbReference>
<dbReference type="InterPro" id="IPR021163">
    <property type="entry name" value="Ferredox_Rdtase_adrenod"/>
</dbReference>
<feature type="binding site" evidence="12">
    <location>
        <position position="141"/>
    </location>
    <ligand>
        <name>FAD</name>
        <dbReference type="ChEBI" id="CHEBI:57692"/>
    </ligand>
</feature>
<evidence type="ECO:0000313" key="16">
    <source>
        <dbReference type="Proteomes" id="UP000247781"/>
    </source>
</evidence>
<evidence type="ECO:0000256" key="5">
    <source>
        <dbReference type="ARBA" id="ARBA00022723"/>
    </source>
</evidence>
<comment type="cofactor">
    <cofactor evidence="1 12">
        <name>FAD</name>
        <dbReference type="ChEBI" id="CHEBI:57692"/>
    </cofactor>
</comment>
<comment type="caution">
    <text evidence="15">The sequence shown here is derived from an EMBL/GenBank/DDBJ whole genome shotgun (WGS) entry which is preliminary data.</text>
</comment>
<evidence type="ECO:0000256" key="3">
    <source>
        <dbReference type="ARBA" id="ARBA00013223"/>
    </source>
</evidence>
<comment type="similarity">
    <text evidence="2">Belongs to the ferredoxin--NADP reductase type 1 family.</text>
</comment>
<evidence type="ECO:0000256" key="11">
    <source>
        <dbReference type="ARBA" id="ARBA00047776"/>
    </source>
</evidence>
<evidence type="ECO:0000256" key="6">
    <source>
        <dbReference type="ARBA" id="ARBA00022827"/>
    </source>
</evidence>
<evidence type="ECO:0000256" key="1">
    <source>
        <dbReference type="ARBA" id="ARBA00001974"/>
    </source>
</evidence>
<evidence type="ECO:0000256" key="9">
    <source>
        <dbReference type="ARBA" id="ARBA00023004"/>
    </source>
</evidence>
<dbReference type="SUPFAM" id="SSF54862">
    <property type="entry name" value="4Fe-4S ferredoxins"/>
    <property type="match status" value="1"/>
</dbReference>
<keyword evidence="5" id="KW-0479">Metal-binding</keyword>
<dbReference type="SUPFAM" id="SSF51971">
    <property type="entry name" value="Nucleotide-binding domain"/>
    <property type="match status" value="2"/>
</dbReference>
<dbReference type="PROSITE" id="PS00198">
    <property type="entry name" value="4FE4S_FER_1"/>
    <property type="match status" value="1"/>
</dbReference>